<proteinExistence type="predicted"/>
<accession>A0ABR1J6G2</accession>
<organism evidence="2 3">
    <name type="scientific">Marasmiellus scandens</name>
    <dbReference type="NCBI Taxonomy" id="2682957"/>
    <lineage>
        <taxon>Eukaryota</taxon>
        <taxon>Fungi</taxon>
        <taxon>Dikarya</taxon>
        <taxon>Basidiomycota</taxon>
        <taxon>Agaricomycotina</taxon>
        <taxon>Agaricomycetes</taxon>
        <taxon>Agaricomycetidae</taxon>
        <taxon>Agaricales</taxon>
        <taxon>Marasmiineae</taxon>
        <taxon>Omphalotaceae</taxon>
        <taxon>Marasmiellus</taxon>
    </lineage>
</organism>
<dbReference type="Proteomes" id="UP001498398">
    <property type="component" value="Unassembled WGS sequence"/>
</dbReference>
<feature type="compositionally biased region" description="Basic and acidic residues" evidence="1">
    <location>
        <begin position="26"/>
        <end position="37"/>
    </location>
</feature>
<name>A0ABR1J6G2_9AGAR</name>
<keyword evidence="3" id="KW-1185">Reference proteome</keyword>
<reference evidence="2 3" key="1">
    <citation type="submission" date="2024-01" db="EMBL/GenBank/DDBJ databases">
        <title>A draft genome for the cacao thread blight pathogen Marasmiellus scandens.</title>
        <authorList>
            <person name="Baruah I.K."/>
            <person name="Leung J."/>
            <person name="Bukari Y."/>
            <person name="Amoako-Attah I."/>
            <person name="Meinhardt L.W."/>
            <person name="Bailey B.A."/>
            <person name="Cohen S.P."/>
        </authorList>
    </citation>
    <scope>NUCLEOTIDE SEQUENCE [LARGE SCALE GENOMIC DNA]</scope>
    <source>
        <strain evidence="2 3">GH-19</strain>
    </source>
</reference>
<comment type="caution">
    <text evidence="2">The sequence shown here is derived from an EMBL/GenBank/DDBJ whole genome shotgun (WGS) entry which is preliminary data.</text>
</comment>
<evidence type="ECO:0000256" key="1">
    <source>
        <dbReference type="SAM" id="MobiDB-lite"/>
    </source>
</evidence>
<dbReference type="EMBL" id="JBANRG010000040">
    <property type="protein sequence ID" value="KAK7447773.1"/>
    <property type="molecule type" value="Genomic_DNA"/>
</dbReference>
<evidence type="ECO:0000313" key="2">
    <source>
        <dbReference type="EMBL" id="KAK7447773.1"/>
    </source>
</evidence>
<evidence type="ECO:0000313" key="3">
    <source>
        <dbReference type="Proteomes" id="UP001498398"/>
    </source>
</evidence>
<sequence length="97" mass="10347">MPNLSSSLVLKRGQNRDLEPAAASETKSKSMHEREHEDPDSDSAQVHKVPAQKATTSYIAVKNQSSPAAAVAAALNFANGYSDGEDEEMEMEGDGGR</sequence>
<gene>
    <name evidence="2" type="ORF">VKT23_014031</name>
</gene>
<protein>
    <submittedName>
        <fullName evidence="2">Uncharacterized protein</fullName>
    </submittedName>
</protein>
<feature type="region of interest" description="Disordered" evidence="1">
    <location>
        <begin position="1"/>
        <end position="53"/>
    </location>
</feature>